<comment type="caution">
    <text evidence="3">The sequence shown here is derived from an EMBL/GenBank/DDBJ whole genome shotgun (WGS) entry which is preliminary data.</text>
</comment>
<gene>
    <name evidence="3" type="ORF">FB467_2786</name>
</gene>
<dbReference type="EMBL" id="VFOP01000001">
    <property type="protein sequence ID" value="TQL51636.1"/>
    <property type="molecule type" value="Genomic_DNA"/>
</dbReference>
<dbReference type="RefSeq" id="WP_141785610.1">
    <property type="nucleotide sequence ID" value="NZ_BAAAIK010000011.1"/>
</dbReference>
<feature type="domain" description="Potassium channel" evidence="2">
    <location>
        <begin position="140"/>
        <end position="224"/>
    </location>
</feature>
<feature type="transmembrane region" description="Helical" evidence="1">
    <location>
        <begin position="134"/>
        <end position="151"/>
    </location>
</feature>
<organism evidence="3 4">
    <name type="scientific">Ornithinicoccus hortensis</name>
    <dbReference type="NCBI Taxonomy" id="82346"/>
    <lineage>
        <taxon>Bacteria</taxon>
        <taxon>Bacillati</taxon>
        <taxon>Actinomycetota</taxon>
        <taxon>Actinomycetes</taxon>
        <taxon>Micrococcales</taxon>
        <taxon>Intrasporangiaceae</taxon>
        <taxon>Ornithinicoccus</taxon>
    </lineage>
</organism>
<keyword evidence="1" id="KW-0472">Membrane</keyword>
<keyword evidence="1" id="KW-1133">Transmembrane helix</keyword>
<keyword evidence="4" id="KW-1185">Reference proteome</keyword>
<dbReference type="OrthoDB" id="4837979at2"/>
<keyword evidence="1" id="KW-0812">Transmembrane</keyword>
<feature type="transmembrane region" description="Helical" evidence="1">
    <location>
        <begin position="47"/>
        <end position="67"/>
    </location>
</feature>
<evidence type="ECO:0000259" key="2">
    <source>
        <dbReference type="Pfam" id="PF07885"/>
    </source>
</evidence>
<feature type="transmembrane region" description="Helical" evidence="1">
    <location>
        <begin position="204"/>
        <end position="225"/>
    </location>
</feature>
<dbReference type="Proteomes" id="UP000319516">
    <property type="component" value="Unassembled WGS sequence"/>
</dbReference>
<dbReference type="Pfam" id="PF07885">
    <property type="entry name" value="Ion_trans_2"/>
    <property type="match status" value="1"/>
</dbReference>
<evidence type="ECO:0000313" key="4">
    <source>
        <dbReference type="Proteomes" id="UP000319516"/>
    </source>
</evidence>
<evidence type="ECO:0000313" key="3">
    <source>
        <dbReference type="EMBL" id="TQL51636.1"/>
    </source>
</evidence>
<evidence type="ECO:0000256" key="1">
    <source>
        <dbReference type="SAM" id="Phobius"/>
    </source>
</evidence>
<proteinExistence type="predicted"/>
<accession>A0A542YU77</accession>
<dbReference type="SUPFAM" id="SSF81324">
    <property type="entry name" value="Voltage-gated potassium channels"/>
    <property type="match status" value="1"/>
</dbReference>
<sequence length="234" mass="25587">MFEYAGAAGRNRPQRIWDALHDNPSAVLLAVQLSAVLLYPFTTSGGLGRTFVSILGLAVLVLAVAAVRRTPATTWIAWVLGVPVFVLTIAEAVAPGNGTIELTSAIAHSCFYFFTGISLLRYMFADIWVSRDELFATAACFTVLAWAWAYTHDVVQLLWPGSYVSAWHDGALSWNELLFLSFTTLTNTGLSDISVGAEANQARAVLMLQMMMGIFYVGLVVARLLGLTMIKFRR</sequence>
<reference evidence="3 4" key="1">
    <citation type="submission" date="2019-06" db="EMBL/GenBank/DDBJ databases">
        <title>Sequencing the genomes of 1000 actinobacteria strains.</title>
        <authorList>
            <person name="Klenk H.-P."/>
        </authorList>
    </citation>
    <scope>NUCLEOTIDE SEQUENCE [LARGE SCALE GENOMIC DNA]</scope>
    <source>
        <strain evidence="3 4">DSM 12335</strain>
    </source>
</reference>
<dbReference type="Gene3D" id="1.10.287.70">
    <property type="match status" value="1"/>
</dbReference>
<feature type="transmembrane region" description="Helical" evidence="1">
    <location>
        <begin position="74"/>
        <end position="93"/>
    </location>
</feature>
<name>A0A542YU77_9MICO</name>
<feature type="transmembrane region" description="Helical" evidence="1">
    <location>
        <begin position="105"/>
        <end position="122"/>
    </location>
</feature>
<dbReference type="InterPro" id="IPR013099">
    <property type="entry name" value="K_chnl_dom"/>
</dbReference>
<dbReference type="AlphaFoldDB" id="A0A542YU77"/>
<protein>
    <submittedName>
        <fullName evidence="3">Ion channel</fullName>
    </submittedName>
</protein>